<evidence type="ECO:0000313" key="1">
    <source>
        <dbReference type="EMBL" id="ETO14899.1"/>
    </source>
</evidence>
<dbReference type="EMBL" id="ASPP01019672">
    <property type="protein sequence ID" value="ETO14899.1"/>
    <property type="molecule type" value="Genomic_DNA"/>
</dbReference>
<name>X6MM51_RETFI</name>
<organism evidence="1 2">
    <name type="scientific">Reticulomyxa filosa</name>
    <dbReference type="NCBI Taxonomy" id="46433"/>
    <lineage>
        <taxon>Eukaryota</taxon>
        <taxon>Sar</taxon>
        <taxon>Rhizaria</taxon>
        <taxon>Retaria</taxon>
        <taxon>Foraminifera</taxon>
        <taxon>Monothalamids</taxon>
        <taxon>Reticulomyxidae</taxon>
        <taxon>Reticulomyxa</taxon>
    </lineage>
</organism>
<evidence type="ECO:0000313" key="2">
    <source>
        <dbReference type="Proteomes" id="UP000023152"/>
    </source>
</evidence>
<comment type="caution">
    <text evidence="1">The sequence shown here is derived from an EMBL/GenBank/DDBJ whole genome shotgun (WGS) entry which is preliminary data.</text>
</comment>
<keyword evidence="2" id="KW-1185">Reference proteome</keyword>
<dbReference type="Proteomes" id="UP000023152">
    <property type="component" value="Unassembled WGS sequence"/>
</dbReference>
<sequence length="392" mass="45213">MESNLDLTQFLFGLSGLAITPFRISFLSSLNCNAATAFKPARLPTAFCASLKKKRGRFIFTNNMNTTGTVTGEREEGEIGKTGENFKVWLESVYLGALYEGLTAQGFDTNFLLYTKQREDFENLTEEDLQHVWSSLSINKTGLKGKFIRVAKTFSLNMQKKKKEPVKAIIIMEPEEKKEMQRLAEEIDNVKALGMKIEQVIEMLGESKEKSKQEISKNFEEMRTRLDEREASVGIMLEEVYKKKVDELTKTKLEMDDIIEQLAQTNQNCYSLLQPCDNFDKLAKRKEELLHLIRQHENIFQKSQGGIARTQPIELTAAVGFYNKNEAQLLQVLQTYGDVFRIILLPPRITDIQSIDSQTIQVFFFLKCSTLYCSLNKEWTLSFFFFFFKKFI</sequence>
<reference evidence="1 2" key="1">
    <citation type="journal article" date="2013" name="Curr. Biol.">
        <title>The Genome of the Foraminiferan Reticulomyxa filosa.</title>
        <authorList>
            <person name="Glockner G."/>
            <person name="Hulsmann N."/>
            <person name="Schleicher M."/>
            <person name="Noegel A.A."/>
            <person name="Eichinger L."/>
            <person name="Gallinger C."/>
            <person name="Pawlowski J."/>
            <person name="Sierra R."/>
            <person name="Euteneuer U."/>
            <person name="Pillet L."/>
            <person name="Moustafa A."/>
            <person name="Platzer M."/>
            <person name="Groth M."/>
            <person name="Szafranski K."/>
            <person name="Schliwa M."/>
        </authorList>
    </citation>
    <scope>NUCLEOTIDE SEQUENCE [LARGE SCALE GENOMIC DNA]</scope>
</reference>
<protein>
    <submittedName>
        <fullName evidence="1">Uncharacterized protein</fullName>
    </submittedName>
</protein>
<gene>
    <name evidence="1" type="ORF">RFI_22470</name>
</gene>
<proteinExistence type="predicted"/>
<accession>X6MM51</accession>
<dbReference type="AlphaFoldDB" id="X6MM51"/>